<dbReference type="STRING" id="392015.SAMN05421543_1544"/>
<dbReference type="InterPro" id="IPR052170">
    <property type="entry name" value="M29_Exopeptidase"/>
</dbReference>
<dbReference type="PANTHER" id="PTHR34448">
    <property type="entry name" value="AMINOPEPTIDASE"/>
    <property type="match status" value="1"/>
</dbReference>
<keyword evidence="1" id="KW-0479">Metal-binding</keyword>
<keyword evidence="3" id="KW-1185">Reference proteome</keyword>
<dbReference type="PANTHER" id="PTHR34448:SF1">
    <property type="entry name" value="BLL6088 PROTEIN"/>
    <property type="match status" value="1"/>
</dbReference>
<dbReference type="GO" id="GO:0004177">
    <property type="term" value="F:aminopeptidase activity"/>
    <property type="evidence" value="ECO:0007669"/>
    <property type="project" value="UniProtKB-KW"/>
</dbReference>
<dbReference type="Proteomes" id="UP000183508">
    <property type="component" value="Unassembled WGS sequence"/>
</dbReference>
<sequence length="318" mass="33741">MTNQLIAAARNILEQCLDLKHDETLLVVSDSTRPEICQALRLAGQELGAEALLLEMAPRERSGQEPPDVVAVAMKQADVVVCPTAHSLTHTRARQEAAAAGARIATMPGITLDMFEHGPITANYSEVARLTQRVADILTHGKHVRVVKDGAVFTCSIEGRAGIPSTGVYRERGQSGNLPSGEAYIAPLEGTAEGELIVDGSMVGLGLLNEPLRLTVRQGLLVRADGDRAQEWLAKLGDSDAARNVAELGIGTNRKARLTGVILEDEKAYGTIHVAFGSNATFGGTVQAGVHLDGVIRRPTVYVDGQLVMQDGELTVSG</sequence>
<evidence type="ECO:0000313" key="3">
    <source>
        <dbReference type="Proteomes" id="UP000183508"/>
    </source>
</evidence>
<dbReference type="AlphaFoldDB" id="A0A1I7LHX8"/>
<accession>A0A1I7LHX8</accession>
<proteinExistence type="predicted"/>
<dbReference type="GO" id="GO:0006508">
    <property type="term" value="P:proteolysis"/>
    <property type="evidence" value="ECO:0007669"/>
    <property type="project" value="InterPro"/>
</dbReference>
<dbReference type="GO" id="GO:0046872">
    <property type="term" value="F:metal ion binding"/>
    <property type="evidence" value="ECO:0007669"/>
    <property type="project" value="UniProtKB-KW"/>
</dbReference>
<dbReference type="InterPro" id="IPR058739">
    <property type="entry name" value="NicX"/>
</dbReference>
<gene>
    <name evidence="2" type="ORF">SAMN05421543_1544</name>
</gene>
<keyword evidence="2" id="KW-0378">Hydrolase</keyword>
<evidence type="ECO:0000256" key="1">
    <source>
        <dbReference type="ARBA" id="ARBA00022723"/>
    </source>
</evidence>
<dbReference type="RefSeq" id="WP_245784095.1">
    <property type="nucleotide sequence ID" value="NZ_FPBV01000054.1"/>
</dbReference>
<evidence type="ECO:0000313" key="2">
    <source>
        <dbReference type="EMBL" id="SFV09276.1"/>
    </source>
</evidence>
<keyword evidence="2" id="KW-0031">Aminopeptidase</keyword>
<keyword evidence="2" id="KW-0645">Protease</keyword>
<reference evidence="3" key="1">
    <citation type="submission" date="2016-10" db="EMBL/GenBank/DDBJ databases">
        <authorList>
            <person name="Varghese N."/>
        </authorList>
    </citation>
    <scope>NUCLEOTIDE SEQUENCE [LARGE SCALE GENOMIC DNA]</scope>
    <source>
        <strain evidence="3">DSM 17980</strain>
    </source>
</reference>
<organism evidence="2 3">
    <name type="scientific">Alicyclobacillus macrosporangiidus</name>
    <dbReference type="NCBI Taxonomy" id="392015"/>
    <lineage>
        <taxon>Bacteria</taxon>
        <taxon>Bacillati</taxon>
        <taxon>Bacillota</taxon>
        <taxon>Bacilli</taxon>
        <taxon>Bacillales</taxon>
        <taxon>Alicyclobacillaceae</taxon>
        <taxon>Alicyclobacillus</taxon>
    </lineage>
</organism>
<dbReference type="Pfam" id="PF26233">
    <property type="entry name" value="NicX"/>
    <property type="match status" value="1"/>
</dbReference>
<protein>
    <submittedName>
        <fullName evidence="2">Leucyl aminopeptidase (Aminopeptidase T)</fullName>
    </submittedName>
</protein>
<dbReference type="SUPFAM" id="SSF144052">
    <property type="entry name" value="Thermophilic metalloprotease-like"/>
    <property type="match status" value="1"/>
</dbReference>
<name>A0A1I7LHX8_9BACL</name>
<dbReference type="EMBL" id="FPBV01000054">
    <property type="protein sequence ID" value="SFV09276.1"/>
    <property type="molecule type" value="Genomic_DNA"/>
</dbReference>